<reference evidence="8" key="4">
    <citation type="submission" date="2025-08" db="UniProtKB">
        <authorList>
            <consortium name="Ensembl"/>
        </authorList>
    </citation>
    <scope>IDENTIFICATION</scope>
</reference>
<name>A0A4W3H288_CALMI</name>
<evidence type="ECO:0000313" key="8">
    <source>
        <dbReference type="Ensembl" id="ENSCMIP00000009831.1"/>
    </source>
</evidence>
<gene>
    <name evidence="8" type="primary">cenpl</name>
</gene>
<keyword evidence="5" id="KW-0158">Chromosome</keyword>
<evidence type="ECO:0000256" key="3">
    <source>
        <dbReference type="ARBA" id="ARBA00011060"/>
    </source>
</evidence>
<dbReference type="GO" id="GO:0005634">
    <property type="term" value="C:nucleus"/>
    <property type="evidence" value="ECO:0007669"/>
    <property type="project" value="UniProtKB-SubCell"/>
</dbReference>
<evidence type="ECO:0000256" key="5">
    <source>
        <dbReference type="ARBA" id="ARBA00022454"/>
    </source>
</evidence>
<dbReference type="PANTHER" id="PTHR31740">
    <property type="entry name" value="CENTROMERE PROTEIN L"/>
    <property type="match status" value="1"/>
</dbReference>
<evidence type="ECO:0000256" key="1">
    <source>
        <dbReference type="ARBA" id="ARBA00004123"/>
    </source>
</evidence>
<dbReference type="GO" id="GO:0000775">
    <property type="term" value="C:chromosome, centromeric region"/>
    <property type="evidence" value="ECO:0007669"/>
    <property type="project" value="UniProtKB-SubCell"/>
</dbReference>
<keyword evidence="9" id="KW-1185">Reference proteome</keyword>
<dbReference type="FunCoup" id="A0A4W3H288">
    <property type="interactions" value="409"/>
</dbReference>
<evidence type="ECO:0000256" key="2">
    <source>
        <dbReference type="ARBA" id="ARBA00004584"/>
    </source>
</evidence>
<reference evidence="9" key="3">
    <citation type="journal article" date="2014" name="Nature">
        <title>Elephant shark genome provides unique insights into gnathostome evolution.</title>
        <authorList>
            <consortium name="International Elephant Shark Genome Sequencing Consortium"/>
            <person name="Venkatesh B."/>
            <person name="Lee A.P."/>
            <person name="Ravi V."/>
            <person name="Maurya A.K."/>
            <person name="Lian M.M."/>
            <person name="Swann J.B."/>
            <person name="Ohta Y."/>
            <person name="Flajnik M.F."/>
            <person name="Sutoh Y."/>
            <person name="Kasahara M."/>
            <person name="Hoon S."/>
            <person name="Gangu V."/>
            <person name="Roy S.W."/>
            <person name="Irimia M."/>
            <person name="Korzh V."/>
            <person name="Kondrychyn I."/>
            <person name="Lim Z.W."/>
            <person name="Tay B.H."/>
            <person name="Tohari S."/>
            <person name="Kong K.W."/>
            <person name="Ho S."/>
            <person name="Lorente-Galdos B."/>
            <person name="Quilez J."/>
            <person name="Marques-Bonet T."/>
            <person name="Raney B.J."/>
            <person name="Ingham P.W."/>
            <person name="Tay A."/>
            <person name="Hillier L.W."/>
            <person name="Minx P."/>
            <person name="Boehm T."/>
            <person name="Wilson R.K."/>
            <person name="Brenner S."/>
            <person name="Warren W.C."/>
        </authorList>
    </citation>
    <scope>NUCLEOTIDE SEQUENCE [LARGE SCALE GENOMIC DNA]</scope>
</reference>
<comment type="subcellular location">
    <subcellularLocation>
        <location evidence="2">Chromosome</location>
        <location evidence="2">Centromere</location>
    </subcellularLocation>
    <subcellularLocation>
        <location evidence="1">Nucleus</location>
    </subcellularLocation>
</comment>
<dbReference type="Proteomes" id="UP000314986">
    <property type="component" value="Unassembled WGS sequence"/>
</dbReference>
<evidence type="ECO:0000256" key="6">
    <source>
        <dbReference type="ARBA" id="ARBA00023242"/>
    </source>
</evidence>
<sequence length="398" mass="44977">MAAVTPTEEIGPVRMGVRFANTAVSSLTRSTIQRHTPFRQTPIKRKIPTKDVTNVCLQENPEQIALLLQKQWCLYHVTPLYKFSYAMLKKYSRDLSVFFHAEKKRLAVEIGIELSSKANFSMLAGLKLTEHDPEAVFIQISSKSQVPPLKEKVVWTGWLCCVDGDLGFLESLPGEFICLPLLFVNGTETITSLVAAWFQKTFDCYISAFRISSENLCWMAAMWVNCFSGSVQRSMELEWTVPAVQLTISLTIHPEDAKALWDSIHRDKDEIAIEEVELFMSSLHSHFHRHFGVRLAATHLVKVSTAVASAHCDGKLKVRNWHPPFLDSKTECYAFKLGQSAEGMRSMIMVFLLCLAFLVIEMDTYLFEVSMSLEAFITSCPDYSNVLLAGLPNSIYKI</sequence>
<evidence type="ECO:0000256" key="4">
    <source>
        <dbReference type="ARBA" id="ARBA00016380"/>
    </source>
</evidence>
<keyword evidence="7" id="KW-0137">Centromere</keyword>
<reference evidence="9" key="2">
    <citation type="journal article" date="2007" name="PLoS Biol.">
        <title>Survey sequencing and comparative analysis of the elephant shark (Callorhinchus milii) genome.</title>
        <authorList>
            <person name="Venkatesh B."/>
            <person name="Kirkness E.F."/>
            <person name="Loh Y.H."/>
            <person name="Halpern A.L."/>
            <person name="Lee A.P."/>
            <person name="Johnson J."/>
            <person name="Dandona N."/>
            <person name="Viswanathan L.D."/>
            <person name="Tay A."/>
            <person name="Venter J.C."/>
            <person name="Strausberg R.L."/>
            <person name="Brenner S."/>
        </authorList>
    </citation>
    <scope>NUCLEOTIDE SEQUENCE [LARGE SCALE GENOMIC DNA]</scope>
</reference>
<accession>A0A4W3H288</accession>
<keyword evidence="6" id="KW-0539">Nucleus</keyword>
<proteinExistence type="inferred from homology"/>
<dbReference type="InterPro" id="IPR025204">
    <property type="entry name" value="CENP-L"/>
</dbReference>
<reference evidence="9" key="1">
    <citation type="journal article" date="2006" name="Science">
        <title>Ancient noncoding elements conserved in the human genome.</title>
        <authorList>
            <person name="Venkatesh B."/>
            <person name="Kirkness E.F."/>
            <person name="Loh Y.H."/>
            <person name="Halpern A.L."/>
            <person name="Lee A.P."/>
            <person name="Johnson J."/>
            <person name="Dandona N."/>
            <person name="Viswanathan L.D."/>
            <person name="Tay A."/>
            <person name="Venter J.C."/>
            <person name="Strausberg R.L."/>
            <person name="Brenner S."/>
        </authorList>
    </citation>
    <scope>NUCLEOTIDE SEQUENCE [LARGE SCALE GENOMIC DNA]</scope>
</reference>
<dbReference type="Pfam" id="PF13092">
    <property type="entry name" value="CENP-L"/>
    <property type="match status" value="1"/>
</dbReference>
<dbReference type="PANTHER" id="PTHR31740:SF2">
    <property type="entry name" value="CENTROMERE PROTEIN L"/>
    <property type="match status" value="1"/>
</dbReference>
<protein>
    <recommendedName>
        <fullName evidence="4">Centromere protein L</fullName>
    </recommendedName>
</protein>
<dbReference type="STRING" id="7868.ENSCMIP00000009831"/>
<organism evidence="8 9">
    <name type="scientific">Callorhinchus milii</name>
    <name type="common">Ghost shark</name>
    <dbReference type="NCBI Taxonomy" id="7868"/>
    <lineage>
        <taxon>Eukaryota</taxon>
        <taxon>Metazoa</taxon>
        <taxon>Chordata</taxon>
        <taxon>Craniata</taxon>
        <taxon>Vertebrata</taxon>
        <taxon>Chondrichthyes</taxon>
        <taxon>Holocephali</taxon>
        <taxon>Chimaeriformes</taxon>
        <taxon>Callorhinchidae</taxon>
        <taxon>Callorhinchus</taxon>
    </lineage>
</organism>
<dbReference type="Ensembl" id="ENSCMIT00000010093.1">
    <property type="protein sequence ID" value="ENSCMIP00000009831.1"/>
    <property type="gene ID" value="ENSCMIG00000005186.1"/>
</dbReference>
<evidence type="ECO:0000256" key="7">
    <source>
        <dbReference type="ARBA" id="ARBA00023328"/>
    </source>
</evidence>
<dbReference type="GeneTree" id="ENSGT00390000013877"/>
<evidence type="ECO:0000313" key="9">
    <source>
        <dbReference type="Proteomes" id="UP000314986"/>
    </source>
</evidence>
<reference evidence="8" key="5">
    <citation type="submission" date="2025-09" db="UniProtKB">
        <authorList>
            <consortium name="Ensembl"/>
        </authorList>
    </citation>
    <scope>IDENTIFICATION</scope>
</reference>
<comment type="similarity">
    <text evidence="3">Belongs to the CENP-L/IML3 family.</text>
</comment>
<dbReference type="InParanoid" id="A0A4W3H288"/>
<dbReference type="AlphaFoldDB" id="A0A4W3H288"/>